<dbReference type="Pfam" id="PF00850">
    <property type="entry name" value="Hist_deacetyl"/>
    <property type="match status" value="1"/>
</dbReference>
<name>A0ABT0N5U2_9GAMM</name>
<proteinExistence type="inferred from homology"/>
<sequence length="358" mass="39149">MWHNTGNAAGIMAAGYDVQPFEHADGPETKRRIKNLLDATGMTKHLVPIDAVALEREAIERVHTDQYISKLEALDETGGEAGPFVPMGRGSYSIARLASGGLVELVKNVMEGVVDNGYALIRPAGHHAEPDQGIGFCLINNAAIAAKYAQKHYGLKRIAFVDWDVHHGNGAEAIFLEDPSVLTVSVHQDRCFPPNTGFFQEQGREAGEGYNWNFPLPPGTGDQTYIALLEETVVPLLRAYKPELIIVPCGFDAGIFDPLGRQCVTSYGFRHLTRIMMAAAAELCDGKLVFCHEGGYNASTVPYHGLAVMEELSGKDSGMDDPFLEIHQSMGGADIQPHHRALLDKWHKVMTEVTANWD</sequence>
<dbReference type="SUPFAM" id="SSF52768">
    <property type="entry name" value="Arginase/deacetylase"/>
    <property type="match status" value="1"/>
</dbReference>
<feature type="domain" description="Histone deacetylase" evidence="2">
    <location>
        <begin position="28"/>
        <end position="308"/>
    </location>
</feature>
<protein>
    <submittedName>
        <fullName evidence="3">Class II histone deacetylase</fullName>
    </submittedName>
</protein>
<evidence type="ECO:0000259" key="2">
    <source>
        <dbReference type="Pfam" id="PF00850"/>
    </source>
</evidence>
<dbReference type="PANTHER" id="PTHR10625:SF31">
    <property type="entry name" value="HISTONE DEACETYLASE DOMAIN-CONTAINING PROTEIN"/>
    <property type="match status" value="1"/>
</dbReference>
<dbReference type="PANTHER" id="PTHR10625">
    <property type="entry name" value="HISTONE DEACETYLASE HDAC1-RELATED"/>
    <property type="match status" value="1"/>
</dbReference>
<dbReference type="InterPro" id="IPR023801">
    <property type="entry name" value="His_deacetylse_dom"/>
</dbReference>
<dbReference type="InterPro" id="IPR023696">
    <property type="entry name" value="Ureohydrolase_dom_sf"/>
</dbReference>
<keyword evidence="4" id="KW-1185">Reference proteome</keyword>
<evidence type="ECO:0000313" key="3">
    <source>
        <dbReference type="EMBL" id="MCL2913261.1"/>
    </source>
</evidence>
<dbReference type="EMBL" id="JAKIKT010000002">
    <property type="protein sequence ID" value="MCL2913261.1"/>
    <property type="molecule type" value="Genomic_DNA"/>
</dbReference>
<evidence type="ECO:0000256" key="1">
    <source>
        <dbReference type="ARBA" id="ARBA00005947"/>
    </source>
</evidence>
<organism evidence="3 4">
    <name type="scientific">Shewanella corallii</name>
    <dbReference type="NCBI Taxonomy" id="560080"/>
    <lineage>
        <taxon>Bacteria</taxon>
        <taxon>Pseudomonadati</taxon>
        <taxon>Pseudomonadota</taxon>
        <taxon>Gammaproteobacteria</taxon>
        <taxon>Alteromonadales</taxon>
        <taxon>Shewanellaceae</taxon>
        <taxon>Shewanella</taxon>
    </lineage>
</organism>
<dbReference type="PRINTS" id="PR01270">
    <property type="entry name" value="HDASUPER"/>
</dbReference>
<dbReference type="CDD" id="cd09996">
    <property type="entry name" value="HDAC_classII_1"/>
    <property type="match status" value="1"/>
</dbReference>
<evidence type="ECO:0000313" key="4">
    <source>
        <dbReference type="Proteomes" id="UP001202831"/>
    </source>
</evidence>
<accession>A0ABT0N5U2</accession>
<comment type="similarity">
    <text evidence="1">Belongs to the histone deacetylase family.</text>
</comment>
<dbReference type="RefSeq" id="WP_249248072.1">
    <property type="nucleotide sequence ID" value="NZ_JAKIKT010000002.1"/>
</dbReference>
<reference evidence="3 4" key="1">
    <citation type="submission" date="2022-01" db="EMBL/GenBank/DDBJ databases">
        <title>Whole genome-based taxonomy of the Shewanellaceae.</title>
        <authorList>
            <person name="Martin-Rodriguez A.J."/>
        </authorList>
    </citation>
    <scope>NUCLEOTIDE SEQUENCE [LARGE SCALE GENOMIC DNA]</scope>
    <source>
        <strain evidence="3 4">DSM 21332</strain>
    </source>
</reference>
<dbReference type="Gene3D" id="3.40.800.20">
    <property type="entry name" value="Histone deacetylase domain"/>
    <property type="match status" value="1"/>
</dbReference>
<gene>
    <name evidence="3" type="ORF">L2725_05605</name>
</gene>
<dbReference type="InterPro" id="IPR000286">
    <property type="entry name" value="HDACs"/>
</dbReference>
<comment type="caution">
    <text evidence="3">The sequence shown here is derived from an EMBL/GenBank/DDBJ whole genome shotgun (WGS) entry which is preliminary data.</text>
</comment>
<dbReference type="Proteomes" id="UP001202831">
    <property type="component" value="Unassembled WGS sequence"/>
</dbReference>
<dbReference type="InterPro" id="IPR037138">
    <property type="entry name" value="His_deacetylse_dom_sf"/>
</dbReference>